<keyword evidence="3 4" id="KW-0687">Ribonucleoprotein</keyword>
<dbReference type="SMART" id="SM01397">
    <property type="entry name" value="Ribosomal_S3Ae"/>
    <property type="match status" value="1"/>
</dbReference>
<comment type="similarity">
    <text evidence="4">Belongs to the eukaryotic ribosomal protein eS1 family.</text>
</comment>
<accession>A0ABQ5K088</accession>
<feature type="initiator methionine" description="Removed" evidence="4">
    <location>
        <position position="1"/>
    </location>
</feature>
<dbReference type="Pfam" id="PF01015">
    <property type="entry name" value="Ribosomal_S3Ae"/>
    <property type="match status" value="1"/>
</dbReference>
<keyword evidence="2 4" id="KW-0689">Ribosomal protein</keyword>
<evidence type="ECO:0000313" key="6">
    <source>
        <dbReference type="Proteomes" id="UP001057375"/>
    </source>
</evidence>
<organism evidence="5 6">
    <name type="scientific">Aduncisulcus paluster</name>
    <dbReference type="NCBI Taxonomy" id="2918883"/>
    <lineage>
        <taxon>Eukaryota</taxon>
        <taxon>Metamonada</taxon>
        <taxon>Carpediemonas-like organisms</taxon>
        <taxon>Aduncisulcus</taxon>
    </lineage>
</organism>
<dbReference type="EMBL" id="BQXS01012512">
    <property type="protein sequence ID" value="GKT24251.1"/>
    <property type="molecule type" value="Genomic_DNA"/>
</dbReference>
<evidence type="ECO:0000256" key="1">
    <source>
        <dbReference type="ARBA" id="ARBA00022490"/>
    </source>
</evidence>
<comment type="caution">
    <text evidence="5">The sequence shown here is derived from an EMBL/GenBank/DDBJ whole genome shotgun (WGS) entry which is preliminary data.</text>
</comment>
<reference evidence="5" key="1">
    <citation type="submission" date="2022-03" db="EMBL/GenBank/DDBJ databases">
        <title>Draft genome sequence of Aduncisulcus paluster, a free-living microaerophilic Fornicata.</title>
        <authorList>
            <person name="Yuyama I."/>
            <person name="Kume K."/>
            <person name="Tamura T."/>
            <person name="Inagaki Y."/>
            <person name="Hashimoto T."/>
        </authorList>
    </citation>
    <scope>NUCLEOTIDE SEQUENCE</scope>
    <source>
        <strain evidence="5">NY0171</strain>
    </source>
</reference>
<keyword evidence="1 4" id="KW-0963">Cytoplasm</keyword>
<sequence>MALGKNKRYSGRKGKKKAQDPFLKKEWYDLTGPAHFESRRFGQTLVTRTTGTKIASDSLKGRHYEMNLADLSGNEERAYRKIRMRCEDVRGRECLCNFFGMDMTTDHLRSLFKKRQTTIECHVDVKTTDGYTLRVFGIAFTTKRPGQTKKTCYAQASQVKRLRKIMMNSIRHSCSTSDLKGLLPTFTNEAIPKEIERKTSGIFPLQNIFIRKVKVIKAPKFDMARLMDMHTKTVEVRQTAAKEVPK</sequence>
<evidence type="ECO:0000256" key="3">
    <source>
        <dbReference type="ARBA" id="ARBA00023274"/>
    </source>
</evidence>
<comment type="subunit">
    <text evidence="4">Component of the small ribosomal subunit. Mature ribosomes consist of a small (40S) and a large (60S) subunit. The 40S subunit contains about 33 different proteins and 1 molecule of RNA (18S). The 60S subunit contains about 49 different proteins and 3 molecules of RNA (25S, 5.8S and 5S).</text>
</comment>
<dbReference type="InterPro" id="IPR001593">
    <property type="entry name" value="Ribosomal_eS1"/>
</dbReference>
<dbReference type="PANTHER" id="PTHR11830">
    <property type="entry name" value="40S RIBOSOMAL PROTEIN S3A"/>
    <property type="match status" value="1"/>
</dbReference>
<proteinExistence type="inferred from homology"/>
<keyword evidence="6" id="KW-1185">Reference proteome</keyword>
<protein>
    <recommendedName>
        <fullName evidence="4">Small ribosomal subunit protein eS1</fullName>
    </recommendedName>
</protein>
<comment type="subcellular location">
    <subcellularLocation>
        <location evidence="4">Cytoplasm</location>
    </subcellularLocation>
</comment>
<dbReference type="InterPro" id="IPR027500">
    <property type="entry name" value="Ribosomal_eS1_euk"/>
</dbReference>
<dbReference type="HAMAP" id="MF_03122">
    <property type="entry name" value="Ribosomal_eS1_euk"/>
    <property type="match status" value="1"/>
</dbReference>
<dbReference type="GO" id="GO:0005840">
    <property type="term" value="C:ribosome"/>
    <property type="evidence" value="ECO:0007669"/>
    <property type="project" value="UniProtKB-KW"/>
</dbReference>
<gene>
    <name evidence="5" type="ORF">ADUPG1_012677</name>
</gene>
<name>A0ABQ5K088_9EUKA</name>
<evidence type="ECO:0000256" key="2">
    <source>
        <dbReference type="ARBA" id="ARBA00022980"/>
    </source>
</evidence>
<dbReference type="Proteomes" id="UP001057375">
    <property type="component" value="Unassembled WGS sequence"/>
</dbReference>
<evidence type="ECO:0000256" key="4">
    <source>
        <dbReference type="HAMAP-Rule" id="MF_03122"/>
    </source>
</evidence>
<evidence type="ECO:0000313" key="5">
    <source>
        <dbReference type="EMBL" id="GKT24251.1"/>
    </source>
</evidence>